<comment type="caution">
    <text evidence="2">The sequence shown here is derived from an EMBL/GenBank/DDBJ whole genome shotgun (WGS) entry which is preliminary data.</text>
</comment>
<gene>
    <name evidence="2" type="ORF">PSU93_02130</name>
</gene>
<sequence>MVGTAGRQIKTQDQGGASRRQSHPYLIGFIADEFAKEIPIPV</sequence>
<reference evidence="2" key="1">
    <citation type="submission" date="2023-01" db="EMBL/GenBank/DDBJ databases">
        <title>Biogeochemical cycle of methane in antarctic sediments.</title>
        <authorList>
            <person name="Roldan D.M."/>
            <person name="Menes R.J."/>
        </authorList>
    </citation>
    <scope>NUCLEOTIDE SEQUENCE [LARGE SCALE GENOMIC DNA]</scope>
    <source>
        <strain evidence="2">K-2018 MAG008</strain>
    </source>
</reference>
<evidence type="ECO:0000256" key="1">
    <source>
        <dbReference type="SAM" id="MobiDB-lite"/>
    </source>
</evidence>
<feature type="region of interest" description="Disordered" evidence="1">
    <location>
        <begin position="1"/>
        <end position="22"/>
    </location>
</feature>
<evidence type="ECO:0000313" key="3">
    <source>
        <dbReference type="Proteomes" id="UP001160519"/>
    </source>
</evidence>
<protein>
    <submittedName>
        <fullName evidence="2">Uncharacterized protein</fullName>
    </submittedName>
</protein>
<keyword evidence="3" id="KW-1185">Reference proteome</keyword>
<name>A0AA43TJ63_9GAMM</name>
<organism evidence="2 3">
    <name type="scientific">Candidatus Methylobacter titanis</name>
    <dbReference type="NCBI Taxonomy" id="3053457"/>
    <lineage>
        <taxon>Bacteria</taxon>
        <taxon>Pseudomonadati</taxon>
        <taxon>Pseudomonadota</taxon>
        <taxon>Gammaproteobacteria</taxon>
        <taxon>Methylococcales</taxon>
        <taxon>Methylococcaceae</taxon>
        <taxon>Methylobacter</taxon>
    </lineage>
</organism>
<dbReference type="AlphaFoldDB" id="A0AA43TJ63"/>
<accession>A0AA43TJ63</accession>
<proteinExistence type="predicted"/>
<dbReference type="Proteomes" id="UP001160519">
    <property type="component" value="Unassembled WGS sequence"/>
</dbReference>
<evidence type="ECO:0000313" key="2">
    <source>
        <dbReference type="EMBL" id="MDI1229931.1"/>
    </source>
</evidence>
<dbReference type="EMBL" id="JAQSDF010000003">
    <property type="protein sequence ID" value="MDI1229931.1"/>
    <property type="molecule type" value="Genomic_DNA"/>
</dbReference>